<dbReference type="Proteomes" id="UP000827092">
    <property type="component" value="Unassembled WGS sequence"/>
</dbReference>
<keyword evidence="3" id="KW-1185">Reference proteome</keyword>
<evidence type="ECO:0000313" key="2">
    <source>
        <dbReference type="EMBL" id="KAG8200937.1"/>
    </source>
</evidence>
<accession>A0AAV6VVF1</accession>
<dbReference type="AlphaFoldDB" id="A0AAV6VVF1"/>
<organism evidence="2 3">
    <name type="scientific">Oedothorax gibbosus</name>
    <dbReference type="NCBI Taxonomy" id="931172"/>
    <lineage>
        <taxon>Eukaryota</taxon>
        <taxon>Metazoa</taxon>
        <taxon>Ecdysozoa</taxon>
        <taxon>Arthropoda</taxon>
        <taxon>Chelicerata</taxon>
        <taxon>Arachnida</taxon>
        <taxon>Araneae</taxon>
        <taxon>Araneomorphae</taxon>
        <taxon>Entelegynae</taxon>
        <taxon>Araneoidea</taxon>
        <taxon>Linyphiidae</taxon>
        <taxon>Erigoninae</taxon>
        <taxon>Oedothorax</taxon>
    </lineage>
</organism>
<sequence>MSQPDKLAGGSTAKRGLPEQYQANIIGSEPPLPLHTTCASGLPISHLLGLAMTSAYAGSAGSFPVL</sequence>
<protein>
    <submittedName>
        <fullName evidence="2">Uncharacterized protein</fullName>
    </submittedName>
</protein>
<gene>
    <name evidence="2" type="ORF">JTE90_020576</name>
</gene>
<evidence type="ECO:0000256" key="1">
    <source>
        <dbReference type="SAM" id="MobiDB-lite"/>
    </source>
</evidence>
<evidence type="ECO:0000313" key="3">
    <source>
        <dbReference type="Proteomes" id="UP000827092"/>
    </source>
</evidence>
<comment type="caution">
    <text evidence="2">The sequence shown here is derived from an EMBL/GenBank/DDBJ whole genome shotgun (WGS) entry which is preliminary data.</text>
</comment>
<name>A0AAV6VVF1_9ARAC</name>
<proteinExistence type="predicted"/>
<reference evidence="2 3" key="1">
    <citation type="journal article" date="2022" name="Nat. Ecol. Evol.">
        <title>A masculinizing supergene underlies an exaggerated male reproductive morph in a spider.</title>
        <authorList>
            <person name="Hendrickx F."/>
            <person name="De Corte Z."/>
            <person name="Sonet G."/>
            <person name="Van Belleghem S.M."/>
            <person name="Kostlbacher S."/>
            <person name="Vangestel C."/>
        </authorList>
    </citation>
    <scope>NUCLEOTIDE SEQUENCE [LARGE SCALE GENOMIC DNA]</scope>
    <source>
        <strain evidence="2">W744_W776</strain>
    </source>
</reference>
<dbReference type="EMBL" id="JAFNEN010000011">
    <property type="protein sequence ID" value="KAG8200937.1"/>
    <property type="molecule type" value="Genomic_DNA"/>
</dbReference>
<feature type="region of interest" description="Disordered" evidence="1">
    <location>
        <begin position="1"/>
        <end position="20"/>
    </location>
</feature>